<evidence type="ECO:0000313" key="2">
    <source>
        <dbReference type="Proteomes" id="UP000192738"/>
    </source>
</evidence>
<dbReference type="AlphaFoldDB" id="A0A1W2DEK2"/>
<reference evidence="1 2" key="1">
    <citation type="submission" date="2017-04" db="EMBL/GenBank/DDBJ databases">
        <authorList>
            <person name="Afonso C.L."/>
            <person name="Miller P.J."/>
            <person name="Scott M.A."/>
            <person name="Spackman E."/>
            <person name="Goraichik I."/>
            <person name="Dimitrov K.M."/>
            <person name="Suarez D.L."/>
            <person name="Swayne D.E."/>
        </authorList>
    </citation>
    <scope>NUCLEOTIDE SEQUENCE [LARGE SCALE GENOMIC DNA]</scope>
    <source>
        <strain evidence="1 2">DSM 5090</strain>
    </source>
</reference>
<gene>
    <name evidence="1" type="ORF">SAMN04488500_11568</name>
</gene>
<organism evidence="1 2">
    <name type="scientific">Sporomusa malonica</name>
    <dbReference type="NCBI Taxonomy" id="112901"/>
    <lineage>
        <taxon>Bacteria</taxon>
        <taxon>Bacillati</taxon>
        <taxon>Bacillota</taxon>
        <taxon>Negativicutes</taxon>
        <taxon>Selenomonadales</taxon>
        <taxon>Sporomusaceae</taxon>
        <taxon>Sporomusa</taxon>
    </lineage>
</organism>
<protein>
    <submittedName>
        <fullName evidence="1">Uncharacterized protein</fullName>
    </submittedName>
</protein>
<dbReference type="EMBL" id="FWXI01000015">
    <property type="protein sequence ID" value="SMC95920.1"/>
    <property type="molecule type" value="Genomic_DNA"/>
</dbReference>
<proteinExistence type="predicted"/>
<sequence length="48" mass="5614">MANEKFVTTPDYVWLYLMSEAQQAGHESFAEQAWQYVTEFSPDYMSEG</sequence>
<dbReference type="Proteomes" id="UP000192738">
    <property type="component" value="Unassembled WGS sequence"/>
</dbReference>
<evidence type="ECO:0000313" key="1">
    <source>
        <dbReference type="EMBL" id="SMC95920.1"/>
    </source>
</evidence>
<keyword evidence="2" id="KW-1185">Reference proteome</keyword>
<accession>A0A1W2DEK2</accession>
<dbReference type="RefSeq" id="WP_176215557.1">
    <property type="nucleotide sequence ID" value="NZ_CP155572.1"/>
</dbReference>
<name>A0A1W2DEK2_9FIRM</name>
<dbReference type="STRING" id="112901.SAMN04488500_11568"/>